<proteinExistence type="inferred from homology"/>
<dbReference type="EMBL" id="BJMD01000008">
    <property type="protein sequence ID" value="GEB18879.1"/>
    <property type="molecule type" value="Genomic_DNA"/>
</dbReference>
<organism evidence="4 5">
    <name type="scientific">Paenarthrobacter aurescens</name>
    <name type="common">Arthrobacter aurescens</name>
    <dbReference type="NCBI Taxonomy" id="43663"/>
    <lineage>
        <taxon>Bacteria</taxon>
        <taxon>Bacillati</taxon>
        <taxon>Actinomycetota</taxon>
        <taxon>Actinomycetes</taxon>
        <taxon>Micrococcales</taxon>
        <taxon>Micrococcaceae</taxon>
        <taxon>Paenarthrobacter</taxon>
    </lineage>
</organism>
<reference evidence="4 5" key="1">
    <citation type="submission" date="2019-06" db="EMBL/GenBank/DDBJ databases">
        <title>Whole genome shotgun sequence of Paenarthrobacter aurescens NBRC 12136.</title>
        <authorList>
            <person name="Hosoyama A."/>
            <person name="Uohara A."/>
            <person name="Ohji S."/>
            <person name="Ichikawa N."/>
        </authorList>
    </citation>
    <scope>NUCLEOTIDE SEQUENCE [LARGE SCALE GENOMIC DNA]</scope>
    <source>
        <strain evidence="4 5">NBRC 12136</strain>
    </source>
</reference>
<dbReference type="RefSeq" id="WP_141283144.1">
    <property type="nucleotide sequence ID" value="NZ_JAIWQE010000020.1"/>
</dbReference>
<sequence>MTEGITMHARAGIIATSILGLLAVGALAGCSGDANAAGSNTKTELVFATPPGTDDPDEQAIMGQLSTMVGEASGRTVNNLQPADYLGVVEAVRNGSVDVAVLSQFSAALAYKTESVDPLLVWPASTEPASFCLARKDSGIQSAADVKGKQVAFIDPGSTTGYFMPKSLLAKAGLTDGTDYKSTFAGSHDSAVLALANGNVDVACTARQLYPTFIQKGVIKEDQIAVIAKSDPIPVGISIVVRKDLDNEAREALKAKLPALMTGNKEISKTFGITGEPTADPEFSTYAPLVDVAESIGVDLQDIR</sequence>
<evidence type="ECO:0000256" key="3">
    <source>
        <dbReference type="SAM" id="SignalP"/>
    </source>
</evidence>
<protein>
    <submittedName>
        <fullName evidence="4">Phosphonates-binding protein</fullName>
    </submittedName>
</protein>
<dbReference type="Gene3D" id="3.40.190.10">
    <property type="entry name" value="Periplasmic binding protein-like II"/>
    <property type="match status" value="2"/>
</dbReference>
<dbReference type="PANTHER" id="PTHR35841:SF1">
    <property type="entry name" value="PHOSPHONATES-BINDING PERIPLASMIC PROTEIN"/>
    <property type="match status" value="1"/>
</dbReference>
<keyword evidence="2 3" id="KW-0732">Signal</keyword>
<feature type="signal peptide" evidence="3">
    <location>
        <begin position="1"/>
        <end position="36"/>
    </location>
</feature>
<evidence type="ECO:0000256" key="2">
    <source>
        <dbReference type="ARBA" id="ARBA00022729"/>
    </source>
</evidence>
<accession>A0A4Y3NJJ4</accession>
<dbReference type="InterPro" id="IPR005770">
    <property type="entry name" value="PhnD"/>
</dbReference>
<dbReference type="OrthoDB" id="9764656at2"/>
<dbReference type="Pfam" id="PF12974">
    <property type="entry name" value="Phosphonate-bd"/>
    <property type="match status" value="1"/>
</dbReference>
<dbReference type="Proteomes" id="UP000317715">
    <property type="component" value="Unassembled WGS sequence"/>
</dbReference>
<keyword evidence="5" id="KW-1185">Reference proteome</keyword>
<comment type="similarity">
    <text evidence="1">Belongs to the phosphate/phosphite/phosphonate binding protein family.</text>
</comment>
<evidence type="ECO:0000313" key="4">
    <source>
        <dbReference type="EMBL" id="GEB18879.1"/>
    </source>
</evidence>
<evidence type="ECO:0000256" key="1">
    <source>
        <dbReference type="ARBA" id="ARBA00007162"/>
    </source>
</evidence>
<comment type="caution">
    <text evidence="4">The sequence shown here is derived from an EMBL/GenBank/DDBJ whole genome shotgun (WGS) entry which is preliminary data.</text>
</comment>
<dbReference type="SUPFAM" id="SSF53850">
    <property type="entry name" value="Periplasmic binding protein-like II"/>
    <property type="match status" value="1"/>
</dbReference>
<gene>
    <name evidence="4" type="ORF">AAU01_16340</name>
</gene>
<dbReference type="AlphaFoldDB" id="A0A4Y3NJJ4"/>
<evidence type="ECO:0000313" key="5">
    <source>
        <dbReference type="Proteomes" id="UP000317715"/>
    </source>
</evidence>
<dbReference type="GO" id="GO:0043190">
    <property type="term" value="C:ATP-binding cassette (ABC) transporter complex"/>
    <property type="evidence" value="ECO:0007669"/>
    <property type="project" value="InterPro"/>
</dbReference>
<dbReference type="PANTHER" id="PTHR35841">
    <property type="entry name" value="PHOSPHONATES-BINDING PERIPLASMIC PROTEIN"/>
    <property type="match status" value="1"/>
</dbReference>
<dbReference type="GO" id="GO:0055085">
    <property type="term" value="P:transmembrane transport"/>
    <property type="evidence" value="ECO:0007669"/>
    <property type="project" value="InterPro"/>
</dbReference>
<feature type="chain" id="PRO_5021278078" evidence="3">
    <location>
        <begin position="37"/>
        <end position="304"/>
    </location>
</feature>
<dbReference type="NCBIfam" id="TIGR01098">
    <property type="entry name" value="3A0109s03R"/>
    <property type="match status" value="1"/>
</dbReference>
<name>A0A4Y3NJJ4_PAEAU</name>